<reference evidence="2 3" key="1">
    <citation type="submission" date="2013-02" db="EMBL/GenBank/DDBJ databases">
        <authorList>
            <person name="Genoscope - CEA"/>
        </authorList>
    </citation>
    <scope>NUCLEOTIDE SEQUENCE [LARGE SCALE GENOMIC DNA]</scope>
    <source>
        <strain evidence="2 3">STM 2683</strain>
    </source>
</reference>
<comment type="caution">
    <text evidence="2">The sequence shown here is derived from an EMBL/GenBank/DDBJ whole genome shotgun (WGS) entry which is preliminary data.</text>
</comment>
<name>M5EGH7_9HYPH</name>
<keyword evidence="3" id="KW-1185">Reference proteome</keyword>
<organism evidence="2 3">
    <name type="scientific">Mesorhizobium metallidurans STM 2683</name>
    <dbReference type="NCBI Taxonomy" id="1297569"/>
    <lineage>
        <taxon>Bacteria</taxon>
        <taxon>Pseudomonadati</taxon>
        <taxon>Pseudomonadota</taxon>
        <taxon>Alphaproteobacteria</taxon>
        <taxon>Hyphomicrobiales</taxon>
        <taxon>Phyllobacteriaceae</taxon>
        <taxon>Mesorhizobium</taxon>
    </lineage>
</organism>
<feature type="compositionally biased region" description="Gly residues" evidence="1">
    <location>
        <begin position="53"/>
        <end position="62"/>
    </location>
</feature>
<evidence type="ECO:0000313" key="2">
    <source>
        <dbReference type="EMBL" id="CCV03724.1"/>
    </source>
</evidence>
<proteinExistence type="predicted"/>
<evidence type="ECO:0000313" key="3">
    <source>
        <dbReference type="Proteomes" id="UP000012062"/>
    </source>
</evidence>
<accession>M5EGH7</accession>
<evidence type="ECO:0000256" key="1">
    <source>
        <dbReference type="SAM" id="MobiDB-lite"/>
    </source>
</evidence>
<gene>
    <name evidence="2" type="ORF">MESS2_1100029</name>
</gene>
<dbReference type="EMBL" id="CAUM01000014">
    <property type="protein sequence ID" value="CCV03724.1"/>
    <property type="molecule type" value="Genomic_DNA"/>
</dbReference>
<dbReference type="AlphaFoldDB" id="M5EGH7"/>
<dbReference type="STRING" id="1297569.MESS2_1100029"/>
<protein>
    <submittedName>
        <fullName evidence="2">Uncharacterized protein</fullName>
    </submittedName>
</protein>
<feature type="region of interest" description="Disordered" evidence="1">
    <location>
        <begin position="26"/>
        <end position="62"/>
    </location>
</feature>
<sequence length="62" mass="6635">MQNVPGRSLVGALSCQRRGNWLDAFPSGGADRDERRFASRASEAGKNDATIGLRGGEQGHCF</sequence>
<dbReference type="Proteomes" id="UP000012062">
    <property type="component" value="Unassembled WGS sequence"/>
</dbReference>